<proteinExistence type="predicted"/>
<name>A0A7X0IXY6_9HYPH</name>
<dbReference type="Gene3D" id="3.30.1330.40">
    <property type="entry name" value="RutC-like"/>
    <property type="match status" value="1"/>
</dbReference>
<dbReference type="EMBL" id="JACHBG010000025">
    <property type="protein sequence ID" value="MBB6488652.1"/>
    <property type="molecule type" value="Genomic_DNA"/>
</dbReference>
<dbReference type="RefSeq" id="WP_184710259.1">
    <property type="nucleotide sequence ID" value="NZ_JACHBG010000025.1"/>
</dbReference>
<dbReference type="AlphaFoldDB" id="A0A7X0IXY6"/>
<dbReference type="Proteomes" id="UP000565576">
    <property type="component" value="Unassembled WGS sequence"/>
</dbReference>
<reference evidence="2 3" key="1">
    <citation type="submission" date="2020-08" db="EMBL/GenBank/DDBJ databases">
        <title>Genomic Encyclopedia of Type Strains, Phase IV (KMG-V): Genome sequencing to study the core and pangenomes of soil and plant-associated prokaryotes.</title>
        <authorList>
            <person name="Whitman W."/>
        </authorList>
    </citation>
    <scope>NUCLEOTIDE SEQUENCE [LARGE SCALE GENOMIC DNA]</scope>
    <source>
        <strain evidence="2 3">SEMIA 4060</strain>
    </source>
</reference>
<evidence type="ECO:0000259" key="1">
    <source>
        <dbReference type="Pfam" id="PF14588"/>
    </source>
</evidence>
<sequence>MVETPEHRLQAMGLRLPSILKPAGNLPGFKIDQGLIFVSGQLPLEDGQSRHVGKVGASVAAEEGNKAAALAALNVVAQLKLATGGHLSRVREIVKLSGFVNCAPDFVDIGAVVDGASDLLVSVFGEQGRHARFAIGVQSLPRGVPVEVEVIARLSNEE</sequence>
<accession>A0A7X0IXY6</accession>
<dbReference type="PANTHER" id="PTHR43760:SF1">
    <property type="entry name" value="ENDORIBONUCLEASE L-PSP_CHORISMATE MUTASE-LIKE DOMAIN-CONTAINING PROTEIN"/>
    <property type="match status" value="1"/>
</dbReference>
<dbReference type="InterPro" id="IPR035959">
    <property type="entry name" value="RutC-like_sf"/>
</dbReference>
<dbReference type="Pfam" id="PF14588">
    <property type="entry name" value="YjgF_endoribonc"/>
    <property type="match status" value="1"/>
</dbReference>
<gene>
    <name evidence="2" type="ORF">GGD46_005972</name>
</gene>
<dbReference type="SUPFAM" id="SSF55298">
    <property type="entry name" value="YjgF-like"/>
    <property type="match status" value="1"/>
</dbReference>
<evidence type="ECO:0000313" key="3">
    <source>
        <dbReference type="Proteomes" id="UP000565576"/>
    </source>
</evidence>
<dbReference type="InterPro" id="IPR013813">
    <property type="entry name" value="Endoribo_LPSP/chorism_mut-like"/>
</dbReference>
<feature type="domain" description="Endoribonuclease L-PSP/chorismate mutase-like" evidence="1">
    <location>
        <begin position="6"/>
        <end position="137"/>
    </location>
</feature>
<organism evidence="2 3">
    <name type="scientific">Rhizobium lusitanum</name>
    <dbReference type="NCBI Taxonomy" id="293958"/>
    <lineage>
        <taxon>Bacteria</taxon>
        <taxon>Pseudomonadati</taxon>
        <taxon>Pseudomonadota</taxon>
        <taxon>Alphaproteobacteria</taxon>
        <taxon>Hyphomicrobiales</taxon>
        <taxon>Rhizobiaceae</taxon>
        <taxon>Rhizobium/Agrobacterium group</taxon>
        <taxon>Rhizobium</taxon>
    </lineage>
</organism>
<evidence type="ECO:0000313" key="2">
    <source>
        <dbReference type="EMBL" id="MBB6488652.1"/>
    </source>
</evidence>
<protein>
    <submittedName>
        <fullName evidence="2">Enamine deaminase RidA (YjgF/YER057c/UK114 family)</fullName>
    </submittedName>
</protein>
<dbReference type="CDD" id="cd02199">
    <property type="entry name" value="YjgF_YER057c_UK114_like_1"/>
    <property type="match status" value="1"/>
</dbReference>
<comment type="caution">
    <text evidence="2">The sequence shown here is derived from an EMBL/GenBank/DDBJ whole genome shotgun (WGS) entry which is preliminary data.</text>
</comment>
<dbReference type="PANTHER" id="PTHR43760">
    <property type="entry name" value="ENDORIBONUCLEASE-RELATED"/>
    <property type="match status" value="1"/>
</dbReference>